<sequence length="66" mass="7362">MSCYVFTKVNKKSMLYLLAICYVCQVITKRYAGSFVTRDLGGMKRGYAYRLPGDGLINALTLAVTN</sequence>
<name>A0A7L7TKS4_9ENTR</name>
<dbReference type="AlphaFoldDB" id="A0A7L7TKS4"/>
<reference evidence="1" key="1">
    <citation type="submission" date="2020-06" db="EMBL/GenBank/DDBJ databases">
        <authorList>
            <person name="Zhou D."/>
            <person name="Xu Y."/>
        </authorList>
    </citation>
    <scope>NUCLEOTIDE SEQUENCE</scope>
    <source>
        <strain evidence="1">201313294</strain>
        <plasmid evidence="1">p13294-1NR</plasmid>
    </source>
</reference>
<protein>
    <submittedName>
        <fullName evidence="1">Uncharacterized protein</fullName>
    </submittedName>
</protein>
<dbReference type="EMBL" id="MT570100">
    <property type="protein sequence ID" value="QOC74738.1"/>
    <property type="molecule type" value="Genomic_DNA"/>
</dbReference>
<proteinExistence type="predicted"/>
<accession>A0A7L7TKS4</accession>
<keyword evidence="1" id="KW-0614">Plasmid</keyword>
<geneLocation type="plasmid" evidence="1">
    <name>p13294-1NR</name>
</geneLocation>
<evidence type="ECO:0000313" key="1">
    <source>
        <dbReference type="EMBL" id="QOC74738.1"/>
    </source>
</evidence>
<organism evidence="1">
    <name type="scientific">Klebsiella quasipneumoniae</name>
    <dbReference type="NCBI Taxonomy" id="1463165"/>
    <lineage>
        <taxon>Bacteria</taxon>
        <taxon>Pseudomonadati</taxon>
        <taxon>Pseudomonadota</taxon>
        <taxon>Gammaproteobacteria</taxon>
        <taxon>Enterobacterales</taxon>
        <taxon>Enterobacteriaceae</taxon>
        <taxon>Klebsiella/Raoultella group</taxon>
        <taxon>Klebsiella</taxon>
        <taxon>Klebsiella pneumoniae complex</taxon>
    </lineage>
</organism>